<dbReference type="EMBL" id="QAOQ01000008">
    <property type="protein sequence ID" value="PTQ93550.1"/>
    <property type="molecule type" value="Genomic_DNA"/>
</dbReference>
<dbReference type="SUPFAM" id="SSF53098">
    <property type="entry name" value="Ribonuclease H-like"/>
    <property type="match status" value="1"/>
</dbReference>
<evidence type="ECO:0000256" key="2">
    <source>
        <dbReference type="ARBA" id="ARBA00022801"/>
    </source>
</evidence>
<evidence type="ECO:0000313" key="6">
    <source>
        <dbReference type="EMBL" id="PTQ93550.1"/>
    </source>
</evidence>
<dbReference type="InterPro" id="IPR013520">
    <property type="entry name" value="Ribonucl_H"/>
</dbReference>
<organism evidence="6 7">
    <name type="scientific">Mucilaginibacter yixingensis</name>
    <dbReference type="NCBI Taxonomy" id="1295612"/>
    <lineage>
        <taxon>Bacteria</taxon>
        <taxon>Pseudomonadati</taxon>
        <taxon>Bacteroidota</taxon>
        <taxon>Sphingobacteriia</taxon>
        <taxon>Sphingobacteriales</taxon>
        <taxon>Sphingobacteriaceae</taxon>
        <taxon>Mucilaginibacter</taxon>
    </lineage>
</organism>
<dbReference type="GO" id="GO:0008408">
    <property type="term" value="F:3'-5' exonuclease activity"/>
    <property type="evidence" value="ECO:0007669"/>
    <property type="project" value="TreeGrafter"/>
</dbReference>
<accession>A0A2T5J5Q7</accession>
<keyword evidence="4" id="KW-1133">Transmembrane helix</keyword>
<dbReference type="PANTHER" id="PTHR30231:SF4">
    <property type="entry name" value="PROTEIN NEN2"/>
    <property type="match status" value="1"/>
</dbReference>
<dbReference type="InterPro" id="IPR036397">
    <property type="entry name" value="RNaseH_sf"/>
</dbReference>
<keyword evidence="1" id="KW-0540">Nuclease</keyword>
<dbReference type="Pfam" id="PF00929">
    <property type="entry name" value="RNase_T"/>
    <property type="match status" value="1"/>
</dbReference>
<protein>
    <submittedName>
        <fullName evidence="6">DNA polymerase-3 subunit epsilon</fullName>
    </submittedName>
</protein>
<dbReference type="Gene3D" id="3.30.420.10">
    <property type="entry name" value="Ribonuclease H-like superfamily/Ribonuclease H"/>
    <property type="match status" value="1"/>
</dbReference>
<keyword evidence="2" id="KW-0378">Hydrolase</keyword>
<keyword evidence="4" id="KW-0472">Membrane</keyword>
<dbReference type="Proteomes" id="UP000244168">
    <property type="component" value="Unassembled WGS sequence"/>
</dbReference>
<feature type="domain" description="Exonuclease" evidence="5">
    <location>
        <begin position="4"/>
        <end position="190"/>
    </location>
</feature>
<dbReference type="SMART" id="SM00479">
    <property type="entry name" value="EXOIII"/>
    <property type="match status" value="1"/>
</dbReference>
<gene>
    <name evidence="6" type="ORF">C8P68_10812</name>
</gene>
<evidence type="ECO:0000256" key="4">
    <source>
        <dbReference type="SAM" id="Phobius"/>
    </source>
</evidence>
<dbReference type="CDD" id="cd06127">
    <property type="entry name" value="DEDDh"/>
    <property type="match status" value="1"/>
</dbReference>
<keyword evidence="4" id="KW-0812">Transmembrane</keyword>
<proteinExistence type="predicted"/>
<dbReference type="GO" id="GO:0006259">
    <property type="term" value="P:DNA metabolic process"/>
    <property type="evidence" value="ECO:0007669"/>
    <property type="project" value="UniProtKB-ARBA"/>
</dbReference>
<dbReference type="RefSeq" id="WP_170113673.1">
    <property type="nucleotide sequence ID" value="NZ_CP160205.1"/>
</dbReference>
<dbReference type="PANTHER" id="PTHR30231">
    <property type="entry name" value="DNA POLYMERASE III SUBUNIT EPSILON"/>
    <property type="match status" value="1"/>
</dbReference>
<keyword evidence="7" id="KW-1185">Reference proteome</keyword>
<evidence type="ECO:0000256" key="1">
    <source>
        <dbReference type="ARBA" id="ARBA00022722"/>
    </source>
</evidence>
<reference evidence="6 7" key="1">
    <citation type="submission" date="2018-04" db="EMBL/GenBank/DDBJ databases">
        <title>Genomic Encyclopedia of Archaeal and Bacterial Type Strains, Phase II (KMG-II): from individual species to whole genera.</title>
        <authorList>
            <person name="Goeker M."/>
        </authorList>
    </citation>
    <scope>NUCLEOTIDE SEQUENCE [LARGE SCALE GENOMIC DNA]</scope>
    <source>
        <strain evidence="6 7">DSM 26809</strain>
    </source>
</reference>
<evidence type="ECO:0000313" key="7">
    <source>
        <dbReference type="Proteomes" id="UP000244168"/>
    </source>
</evidence>
<sequence length="233" mass="26903">MNDYLLFIDTEASGLPQNWSEPLTNTANWPNAVQVAWVLYDKNRNEVKRQNHYISNNDFTISADAQRIHGLTVDFLATNGESRAEVLKKLTADIEQYKPMLVGHFLKLDYYVLSADYNREEMANPMDKLPMFCTMLSSRYLARNPMPRQMRLDELYSILFRTELQNSHQAQHDAEATARCFFELQESGEINSKLIREQNADAQKWKEPTVNTQGCFIPALMLALTGIIIYLLI</sequence>
<dbReference type="AlphaFoldDB" id="A0A2T5J5Q7"/>
<evidence type="ECO:0000256" key="3">
    <source>
        <dbReference type="ARBA" id="ARBA00022839"/>
    </source>
</evidence>
<dbReference type="InterPro" id="IPR012337">
    <property type="entry name" value="RNaseH-like_sf"/>
</dbReference>
<dbReference type="GO" id="GO:0003676">
    <property type="term" value="F:nucleic acid binding"/>
    <property type="evidence" value="ECO:0007669"/>
    <property type="project" value="InterPro"/>
</dbReference>
<evidence type="ECO:0000259" key="5">
    <source>
        <dbReference type="SMART" id="SM00479"/>
    </source>
</evidence>
<feature type="transmembrane region" description="Helical" evidence="4">
    <location>
        <begin position="216"/>
        <end position="232"/>
    </location>
</feature>
<name>A0A2T5J5Q7_9SPHI</name>
<comment type="caution">
    <text evidence="6">The sequence shown here is derived from an EMBL/GenBank/DDBJ whole genome shotgun (WGS) entry which is preliminary data.</text>
</comment>
<keyword evidence="3" id="KW-0269">Exonuclease</keyword>